<dbReference type="Proteomes" id="UP000663881">
    <property type="component" value="Unassembled WGS sequence"/>
</dbReference>
<gene>
    <name evidence="1" type="ORF">OKA104_LOCUS3541</name>
</gene>
<name>A0A818JD06_9BILA</name>
<evidence type="ECO:0000313" key="2">
    <source>
        <dbReference type="Proteomes" id="UP000663881"/>
    </source>
</evidence>
<accession>A0A818JD06</accession>
<comment type="caution">
    <text evidence="1">The sequence shown here is derived from an EMBL/GenBank/DDBJ whole genome shotgun (WGS) entry which is preliminary data.</text>
</comment>
<organism evidence="1 2">
    <name type="scientific">Adineta steineri</name>
    <dbReference type="NCBI Taxonomy" id="433720"/>
    <lineage>
        <taxon>Eukaryota</taxon>
        <taxon>Metazoa</taxon>
        <taxon>Spiralia</taxon>
        <taxon>Gnathifera</taxon>
        <taxon>Rotifera</taxon>
        <taxon>Eurotatoria</taxon>
        <taxon>Bdelloidea</taxon>
        <taxon>Adinetida</taxon>
        <taxon>Adinetidae</taxon>
        <taxon>Adineta</taxon>
    </lineage>
</organism>
<sequence length="68" mass="8504">MFETFQRWIGWKKVTEVEIQEQRDIRMRSQYFDPIERFPDRIDQLLDALNRIYMSQTNERSKIKETTF</sequence>
<proteinExistence type="predicted"/>
<dbReference type="AlphaFoldDB" id="A0A818JD06"/>
<protein>
    <submittedName>
        <fullName evidence="1">Uncharacterized protein</fullName>
    </submittedName>
</protein>
<dbReference type="EMBL" id="CAJOAY010000107">
    <property type="protein sequence ID" value="CAF3539884.1"/>
    <property type="molecule type" value="Genomic_DNA"/>
</dbReference>
<reference evidence="1" key="1">
    <citation type="submission" date="2021-02" db="EMBL/GenBank/DDBJ databases">
        <authorList>
            <person name="Nowell W R."/>
        </authorList>
    </citation>
    <scope>NUCLEOTIDE SEQUENCE</scope>
</reference>
<evidence type="ECO:0000313" key="1">
    <source>
        <dbReference type="EMBL" id="CAF3539884.1"/>
    </source>
</evidence>